<name>W9XZL7_9EURO</name>
<comment type="caution">
    <text evidence="4">The sequence shown here is derived from an EMBL/GenBank/DDBJ whole genome shotgun (WGS) entry which is preliminary data.</text>
</comment>
<accession>W9XZL7</accession>
<evidence type="ECO:0000256" key="1">
    <source>
        <dbReference type="ARBA" id="ARBA00009199"/>
    </source>
</evidence>
<dbReference type="STRING" id="1182541.W9XZL7"/>
<dbReference type="AlphaFoldDB" id="W9XZL7"/>
<dbReference type="GeneID" id="19160920"/>
<proteinExistence type="inferred from homology"/>
<feature type="domain" description="Amidase" evidence="3">
    <location>
        <begin position="12"/>
        <end position="202"/>
    </location>
</feature>
<evidence type="ECO:0000313" key="4">
    <source>
        <dbReference type="EMBL" id="EXJ85683.1"/>
    </source>
</evidence>
<dbReference type="InterPro" id="IPR023631">
    <property type="entry name" value="Amidase_dom"/>
</dbReference>
<sequence>MQPQGIMHLESDAWWGRVLNPFNIYLSAGGSTGGEAALIAMKGSVMGVGTDIRGSVRGPSAFCGIYGFKPTSYVLPMKDFLGVFPAELNVLCSTGLMCRTMRDMELFTSTILGVKFYLEDPRIIPIPWTGLKTPVPKRLKIGVIAHDNYIDPQPPVKRAVAWAKSLLSDPKYADVLEVKDFTPYGAQEAWSKIRRMYWPDGAQGPIKAITSTGEPILPLSA</sequence>
<dbReference type="Gene3D" id="3.90.1300.10">
    <property type="entry name" value="Amidase signature (AS) domain"/>
    <property type="match status" value="1"/>
</dbReference>
<dbReference type="InterPro" id="IPR036928">
    <property type="entry name" value="AS_sf"/>
</dbReference>
<dbReference type="eggNOG" id="KOG1212">
    <property type="taxonomic scope" value="Eukaryota"/>
</dbReference>
<dbReference type="RefSeq" id="XP_007725121.1">
    <property type="nucleotide sequence ID" value="XM_007726931.1"/>
</dbReference>
<keyword evidence="2" id="KW-0378">Hydrolase</keyword>
<dbReference type="Proteomes" id="UP000019484">
    <property type="component" value="Unassembled WGS sequence"/>
</dbReference>
<dbReference type="Pfam" id="PF01425">
    <property type="entry name" value="Amidase"/>
    <property type="match status" value="1"/>
</dbReference>
<dbReference type="PANTHER" id="PTHR46072">
    <property type="entry name" value="AMIDASE-RELATED-RELATED"/>
    <property type="match status" value="1"/>
</dbReference>
<dbReference type="GO" id="GO:0016787">
    <property type="term" value="F:hydrolase activity"/>
    <property type="evidence" value="ECO:0007669"/>
    <property type="project" value="UniProtKB-KW"/>
</dbReference>
<keyword evidence="5" id="KW-1185">Reference proteome</keyword>
<dbReference type="EMBL" id="AMWN01000005">
    <property type="protein sequence ID" value="EXJ85683.1"/>
    <property type="molecule type" value="Genomic_DNA"/>
</dbReference>
<evidence type="ECO:0000313" key="5">
    <source>
        <dbReference type="Proteomes" id="UP000019484"/>
    </source>
</evidence>
<protein>
    <recommendedName>
        <fullName evidence="3">Amidase domain-containing protein</fullName>
    </recommendedName>
</protein>
<reference evidence="4 5" key="1">
    <citation type="submission" date="2013-03" db="EMBL/GenBank/DDBJ databases">
        <title>The Genome Sequence of Capronia coronata CBS 617.96.</title>
        <authorList>
            <consortium name="The Broad Institute Genomics Platform"/>
            <person name="Cuomo C."/>
            <person name="de Hoog S."/>
            <person name="Gorbushina A."/>
            <person name="Walker B."/>
            <person name="Young S.K."/>
            <person name="Zeng Q."/>
            <person name="Gargeya S."/>
            <person name="Fitzgerald M."/>
            <person name="Haas B."/>
            <person name="Abouelleil A."/>
            <person name="Allen A.W."/>
            <person name="Alvarado L."/>
            <person name="Arachchi H.M."/>
            <person name="Berlin A.M."/>
            <person name="Chapman S.B."/>
            <person name="Gainer-Dewar J."/>
            <person name="Goldberg J."/>
            <person name="Griggs A."/>
            <person name="Gujja S."/>
            <person name="Hansen M."/>
            <person name="Howarth C."/>
            <person name="Imamovic A."/>
            <person name="Ireland A."/>
            <person name="Larimer J."/>
            <person name="McCowan C."/>
            <person name="Murphy C."/>
            <person name="Pearson M."/>
            <person name="Poon T.W."/>
            <person name="Priest M."/>
            <person name="Roberts A."/>
            <person name="Saif S."/>
            <person name="Shea T."/>
            <person name="Sisk P."/>
            <person name="Sykes S."/>
            <person name="Wortman J."/>
            <person name="Nusbaum C."/>
            <person name="Birren B."/>
        </authorList>
    </citation>
    <scope>NUCLEOTIDE SEQUENCE [LARGE SCALE GENOMIC DNA]</scope>
    <source>
        <strain evidence="4 5">CBS 617.96</strain>
    </source>
</reference>
<gene>
    <name evidence="4" type="ORF">A1O1_06049</name>
</gene>
<organism evidence="4 5">
    <name type="scientific">Capronia coronata CBS 617.96</name>
    <dbReference type="NCBI Taxonomy" id="1182541"/>
    <lineage>
        <taxon>Eukaryota</taxon>
        <taxon>Fungi</taxon>
        <taxon>Dikarya</taxon>
        <taxon>Ascomycota</taxon>
        <taxon>Pezizomycotina</taxon>
        <taxon>Eurotiomycetes</taxon>
        <taxon>Chaetothyriomycetidae</taxon>
        <taxon>Chaetothyriales</taxon>
        <taxon>Herpotrichiellaceae</taxon>
        <taxon>Capronia</taxon>
    </lineage>
</organism>
<evidence type="ECO:0000256" key="2">
    <source>
        <dbReference type="ARBA" id="ARBA00022801"/>
    </source>
</evidence>
<dbReference type="SUPFAM" id="SSF75304">
    <property type="entry name" value="Amidase signature (AS) enzymes"/>
    <property type="match status" value="1"/>
</dbReference>
<dbReference type="OrthoDB" id="6428749at2759"/>
<dbReference type="HOGENOM" id="CLU_1250512_0_0_1"/>
<evidence type="ECO:0000259" key="3">
    <source>
        <dbReference type="Pfam" id="PF01425"/>
    </source>
</evidence>
<comment type="similarity">
    <text evidence="1">Belongs to the amidase family.</text>
</comment>
<dbReference type="PANTHER" id="PTHR46072:SF4">
    <property type="entry name" value="AMIDASE C550.07-RELATED"/>
    <property type="match status" value="1"/>
</dbReference>